<proteinExistence type="predicted"/>
<sequence>MLSQIGTIPYILGDKILGLARFFLGIGILGNSKDLYHQIDALDCLDQNRQTCAGAVVLTDLVFWCLLLPFQSGDGFKLTLLIGCMHSLNVVFLLLDSALNNLVLWHRFSSPSMLRTICLACESESIDAVKNVSASIYSPTCGFRLQSTKEKDHTKGVIPGISRRADLWLGTVLMNKGARVNTKRRVGPVPGVDIGNVFFF</sequence>
<organism evidence="1 2">
    <name type="scientific">Lactuca saligna</name>
    <name type="common">Willowleaf lettuce</name>
    <dbReference type="NCBI Taxonomy" id="75948"/>
    <lineage>
        <taxon>Eukaryota</taxon>
        <taxon>Viridiplantae</taxon>
        <taxon>Streptophyta</taxon>
        <taxon>Embryophyta</taxon>
        <taxon>Tracheophyta</taxon>
        <taxon>Spermatophyta</taxon>
        <taxon>Magnoliopsida</taxon>
        <taxon>eudicotyledons</taxon>
        <taxon>Gunneridae</taxon>
        <taxon>Pentapetalae</taxon>
        <taxon>asterids</taxon>
        <taxon>campanulids</taxon>
        <taxon>Asterales</taxon>
        <taxon>Asteraceae</taxon>
        <taxon>Cichorioideae</taxon>
        <taxon>Cichorieae</taxon>
        <taxon>Lactucinae</taxon>
        <taxon>Lactuca</taxon>
    </lineage>
</organism>
<protein>
    <submittedName>
        <fullName evidence="1">Uncharacterized protein</fullName>
    </submittedName>
</protein>
<reference evidence="1" key="1">
    <citation type="submission" date="2023-04" db="EMBL/GenBank/DDBJ databases">
        <authorList>
            <person name="Vijverberg K."/>
            <person name="Xiong W."/>
            <person name="Schranz E."/>
        </authorList>
    </citation>
    <scope>NUCLEOTIDE SEQUENCE</scope>
</reference>
<gene>
    <name evidence="1" type="ORF">LSALG_LOCUS31994</name>
</gene>
<evidence type="ECO:0000313" key="1">
    <source>
        <dbReference type="EMBL" id="CAI9292956.1"/>
    </source>
</evidence>
<name>A0AA35ZHY4_LACSI</name>
<dbReference type="AlphaFoldDB" id="A0AA35ZHY4"/>
<keyword evidence="2" id="KW-1185">Reference proteome</keyword>
<dbReference type="Proteomes" id="UP001177003">
    <property type="component" value="Chromosome 7"/>
</dbReference>
<dbReference type="GO" id="GO:0016020">
    <property type="term" value="C:membrane"/>
    <property type="evidence" value="ECO:0007669"/>
    <property type="project" value="TreeGrafter"/>
</dbReference>
<dbReference type="EMBL" id="OX465083">
    <property type="protein sequence ID" value="CAI9292956.1"/>
    <property type="molecule type" value="Genomic_DNA"/>
</dbReference>
<accession>A0AA35ZHY4</accession>
<evidence type="ECO:0000313" key="2">
    <source>
        <dbReference type="Proteomes" id="UP001177003"/>
    </source>
</evidence>
<dbReference type="PANTHER" id="PTHR12242:SF38">
    <property type="entry name" value="TRANSMEMBRANE PROTEIN"/>
    <property type="match status" value="1"/>
</dbReference>
<dbReference type="PANTHER" id="PTHR12242">
    <property type="entry name" value="OS02G0130600 PROTEIN-RELATED"/>
    <property type="match status" value="1"/>
</dbReference>